<dbReference type="Pfam" id="PF01041">
    <property type="entry name" value="DegT_DnrJ_EryC1"/>
    <property type="match status" value="1"/>
</dbReference>
<protein>
    <submittedName>
        <fullName evidence="4">Aminotransferase DegT</fullName>
    </submittedName>
</protein>
<evidence type="ECO:0000313" key="5">
    <source>
        <dbReference type="Proteomes" id="UP001145145"/>
    </source>
</evidence>
<accession>A0A9W6CEC9</accession>
<dbReference type="EMBL" id="BSBO01000063">
    <property type="protein sequence ID" value="GLG06301.1"/>
    <property type="molecule type" value="Genomic_DNA"/>
</dbReference>
<dbReference type="CDD" id="cd00616">
    <property type="entry name" value="AHBA_syn"/>
    <property type="match status" value="1"/>
</dbReference>
<dbReference type="RefSeq" id="WP_281874347.1">
    <property type="nucleotide sequence ID" value="NZ_BSBO01000063.1"/>
</dbReference>
<reference evidence="4 5" key="1">
    <citation type="journal article" date="2023" name="Int. J. Syst. Evol. Microbiol.">
        <title>Sellimonas catena sp. nov., isolated from human faeces.</title>
        <authorList>
            <person name="Hisatomi A."/>
            <person name="Ohkuma M."/>
            <person name="Sakamoto M."/>
        </authorList>
    </citation>
    <scope>NUCLEOTIDE SEQUENCE [LARGE SCALE GENOMIC DNA]</scope>
    <source>
        <strain evidence="4 5">12EGH17</strain>
    </source>
</reference>
<dbReference type="InterPro" id="IPR015421">
    <property type="entry name" value="PyrdxlP-dep_Trfase_major"/>
</dbReference>
<comment type="similarity">
    <text evidence="3">Belongs to the DegT/DnrJ/EryC1 family.</text>
</comment>
<dbReference type="SUPFAM" id="SSF53383">
    <property type="entry name" value="PLP-dependent transferases"/>
    <property type="match status" value="1"/>
</dbReference>
<dbReference type="PANTHER" id="PTHR30244:SF42">
    <property type="entry name" value="UDP-2-ACETAMIDO-2-DEOXY-3-OXO-D-GLUCURONATE AMINOTRANSFERASE"/>
    <property type="match status" value="1"/>
</dbReference>
<dbReference type="Gene3D" id="3.40.640.10">
    <property type="entry name" value="Type I PLP-dependent aspartate aminotransferase-like (Major domain)"/>
    <property type="match status" value="1"/>
</dbReference>
<gene>
    <name evidence="4" type="ORF">Selli1_34750</name>
</gene>
<sequence>MQFRDLKTQYQQLKPEIDAAIAEVLENANFISGRQVGELEEELAQYVGVKHCITCGNGTDALSMMMMAWNIGEGDAVFVPDFTFFASGEVVSFEGATPVFYDVCMDTFNADVTSLENAIINVLNEGKLTPRAIIAVDLFGLPANYIKLEEIAKKYKLLLLEDGAQGFGGKIGERRVGSFGDAATTSFFPAKPLGCYGDGGAIFTNDDNIAELLKSIRVHGKGSFKYDNVRIGWNSRLDTLQAAILKVKFKAFREYELEEVNRVADTYRKELMGVVKIPVVREGFYSSWAQYTLQLSSKDERDQVQEALKEKGIPTMVYYPKPMHQQVAFSGNKMYVECPNTEKLCDTVLSLPMHPYLSNSDIQEIAMAVKLATNKKN</sequence>
<name>A0A9W6CEC9_9FIRM</name>
<dbReference type="Gene3D" id="3.90.1150.10">
    <property type="entry name" value="Aspartate Aminotransferase, domain 1"/>
    <property type="match status" value="1"/>
</dbReference>
<dbReference type="Proteomes" id="UP001145145">
    <property type="component" value="Unassembled WGS sequence"/>
</dbReference>
<dbReference type="PIRSF" id="PIRSF000390">
    <property type="entry name" value="PLP_StrS"/>
    <property type="match status" value="1"/>
</dbReference>
<feature type="modified residue" description="N6-(pyridoxal phosphate)lysine" evidence="2">
    <location>
        <position position="191"/>
    </location>
</feature>
<proteinExistence type="inferred from homology"/>
<evidence type="ECO:0000256" key="1">
    <source>
        <dbReference type="PIRSR" id="PIRSR000390-1"/>
    </source>
</evidence>
<dbReference type="InterPro" id="IPR015424">
    <property type="entry name" value="PyrdxlP-dep_Trfase"/>
</dbReference>
<dbReference type="GO" id="GO:0008483">
    <property type="term" value="F:transaminase activity"/>
    <property type="evidence" value="ECO:0007669"/>
    <property type="project" value="UniProtKB-KW"/>
</dbReference>
<keyword evidence="4" id="KW-0808">Transferase</keyword>
<keyword evidence="4" id="KW-0032">Aminotransferase</keyword>
<keyword evidence="5" id="KW-1185">Reference proteome</keyword>
<evidence type="ECO:0000313" key="4">
    <source>
        <dbReference type="EMBL" id="GLG06301.1"/>
    </source>
</evidence>
<evidence type="ECO:0000256" key="2">
    <source>
        <dbReference type="PIRSR" id="PIRSR000390-2"/>
    </source>
</evidence>
<dbReference type="GO" id="GO:0030170">
    <property type="term" value="F:pyridoxal phosphate binding"/>
    <property type="evidence" value="ECO:0007669"/>
    <property type="project" value="TreeGrafter"/>
</dbReference>
<comment type="caution">
    <text evidence="4">The sequence shown here is derived from an EMBL/GenBank/DDBJ whole genome shotgun (WGS) entry which is preliminary data.</text>
</comment>
<organism evidence="4 5">
    <name type="scientific">Sellimonas catena</name>
    <dbReference type="NCBI Taxonomy" id="2994035"/>
    <lineage>
        <taxon>Bacteria</taxon>
        <taxon>Bacillati</taxon>
        <taxon>Bacillota</taxon>
        <taxon>Clostridia</taxon>
        <taxon>Lachnospirales</taxon>
        <taxon>Lachnospiraceae</taxon>
        <taxon>Sellimonas</taxon>
    </lineage>
</organism>
<feature type="active site" description="Proton acceptor" evidence="1">
    <location>
        <position position="191"/>
    </location>
</feature>
<keyword evidence="2 3" id="KW-0663">Pyridoxal phosphate</keyword>
<dbReference type="GO" id="GO:0000271">
    <property type="term" value="P:polysaccharide biosynthetic process"/>
    <property type="evidence" value="ECO:0007669"/>
    <property type="project" value="TreeGrafter"/>
</dbReference>
<dbReference type="InterPro" id="IPR015422">
    <property type="entry name" value="PyrdxlP-dep_Trfase_small"/>
</dbReference>
<dbReference type="AlphaFoldDB" id="A0A9W6CEC9"/>
<dbReference type="InterPro" id="IPR000653">
    <property type="entry name" value="DegT/StrS_aminotransferase"/>
</dbReference>
<evidence type="ECO:0000256" key="3">
    <source>
        <dbReference type="RuleBase" id="RU004508"/>
    </source>
</evidence>
<dbReference type="PANTHER" id="PTHR30244">
    <property type="entry name" value="TRANSAMINASE"/>
    <property type="match status" value="1"/>
</dbReference>